<comment type="similarity">
    <text evidence="1">Belongs to the NAD(P)H dehydrogenase (quinone) family.</text>
</comment>
<dbReference type="Proteomes" id="UP000305709">
    <property type="component" value="Unassembled WGS sequence"/>
</dbReference>
<reference evidence="4 5" key="1">
    <citation type="submission" date="2019-06" db="EMBL/GenBank/DDBJ databases">
        <authorList>
            <person name="Jiang L."/>
        </authorList>
    </citation>
    <scope>NUCLEOTIDE SEQUENCE [LARGE SCALE GENOMIC DNA]</scope>
    <source>
        <strain evidence="4 5">YIM 48858</strain>
    </source>
</reference>
<dbReference type="InterPro" id="IPR051545">
    <property type="entry name" value="NAD(P)H_dehydrogenase_qn"/>
</dbReference>
<dbReference type="InterPro" id="IPR003680">
    <property type="entry name" value="Flavodoxin_fold"/>
</dbReference>
<protein>
    <submittedName>
        <fullName evidence="4">NAD(P)H-dependent oxidoreductase</fullName>
    </submittedName>
</protein>
<dbReference type="Pfam" id="PF02525">
    <property type="entry name" value="Flavodoxin_2"/>
    <property type="match status" value="1"/>
</dbReference>
<evidence type="ECO:0000259" key="3">
    <source>
        <dbReference type="Pfam" id="PF02525"/>
    </source>
</evidence>
<evidence type="ECO:0000256" key="1">
    <source>
        <dbReference type="ARBA" id="ARBA00006252"/>
    </source>
</evidence>
<evidence type="ECO:0000256" key="2">
    <source>
        <dbReference type="ARBA" id="ARBA00023002"/>
    </source>
</evidence>
<dbReference type="SUPFAM" id="SSF52218">
    <property type="entry name" value="Flavoproteins"/>
    <property type="match status" value="1"/>
</dbReference>
<comment type="caution">
    <text evidence="4">The sequence shown here is derived from an EMBL/GenBank/DDBJ whole genome shotgun (WGS) entry which is preliminary data.</text>
</comment>
<name>A0A5C4NIH2_9RHOB</name>
<keyword evidence="2" id="KW-0560">Oxidoreductase</keyword>
<keyword evidence="5" id="KW-1185">Reference proteome</keyword>
<dbReference type="GO" id="GO:0003955">
    <property type="term" value="F:NAD(P)H dehydrogenase (quinone) activity"/>
    <property type="evidence" value="ECO:0007669"/>
    <property type="project" value="TreeGrafter"/>
</dbReference>
<dbReference type="RefSeq" id="WP_139081337.1">
    <property type="nucleotide sequence ID" value="NZ_VDFV01000009.1"/>
</dbReference>
<dbReference type="OrthoDB" id="9798454at2"/>
<feature type="domain" description="Flavodoxin-like fold" evidence="3">
    <location>
        <begin position="1"/>
        <end position="136"/>
    </location>
</feature>
<dbReference type="AlphaFoldDB" id="A0A5C4NIH2"/>
<dbReference type="PANTHER" id="PTHR10204:SF34">
    <property type="entry name" value="NAD(P)H DEHYDROGENASE [QUINONE] 1 ISOFORM 1"/>
    <property type="match status" value="1"/>
</dbReference>
<accession>A0A5C4NIH2</accession>
<organism evidence="4 5">
    <name type="scientific">Rubellimicrobium roseum</name>
    <dbReference type="NCBI Taxonomy" id="687525"/>
    <lineage>
        <taxon>Bacteria</taxon>
        <taxon>Pseudomonadati</taxon>
        <taxon>Pseudomonadota</taxon>
        <taxon>Alphaproteobacteria</taxon>
        <taxon>Rhodobacterales</taxon>
        <taxon>Roseobacteraceae</taxon>
        <taxon>Rubellimicrobium</taxon>
    </lineage>
</organism>
<dbReference type="GO" id="GO:0005829">
    <property type="term" value="C:cytosol"/>
    <property type="evidence" value="ECO:0007669"/>
    <property type="project" value="TreeGrafter"/>
</dbReference>
<proteinExistence type="inferred from homology"/>
<dbReference type="InterPro" id="IPR029039">
    <property type="entry name" value="Flavoprotein-like_sf"/>
</dbReference>
<sequence length="197" mass="22123">MRLLVVHAHPVPESFGTALFRAVVETAEGAGHEVRALDLHAEGFDPVMGPEERRGYNDGGPPDDPVLLRHIEHLRWAEGIVLVYPTWWYSQPAMLKGWLDRVWRMGAAFHLGPRGLVPGLPQVRLLGVVTTLGSPRWLWSAVMGAPGRKVILRGLRACTGWRTRTFWLALHDIDTATPERRARFLARVRARIARLPA</sequence>
<evidence type="ECO:0000313" key="4">
    <source>
        <dbReference type="EMBL" id="TNC72219.1"/>
    </source>
</evidence>
<dbReference type="Gene3D" id="3.40.50.360">
    <property type="match status" value="1"/>
</dbReference>
<gene>
    <name evidence="4" type="ORF">FHG71_09235</name>
</gene>
<dbReference type="EMBL" id="VDFV01000009">
    <property type="protein sequence ID" value="TNC72219.1"/>
    <property type="molecule type" value="Genomic_DNA"/>
</dbReference>
<dbReference type="PANTHER" id="PTHR10204">
    <property type="entry name" value="NAD P H OXIDOREDUCTASE-RELATED"/>
    <property type="match status" value="1"/>
</dbReference>
<evidence type="ECO:0000313" key="5">
    <source>
        <dbReference type="Proteomes" id="UP000305709"/>
    </source>
</evidence>